<dbReference type="RefSeq" id="WP_152824832.1">
    <property type="nucleotide sequence ID" value="NZ_WHUT02000003.1"/>
</dbReference>
<keyword evidence="8" id="KW-1185">Reference proteome</keyword>
<dbReference type="CDD" id="cd16914">
    <property type="entry name" value="EcfT"/>
    <property type="match status" value="1"/>
</dbReference>
<evidence type="ECO:0000313" key="8">
    <source>
        <dbReference type="Proteomes" id="UP000484076"/>
    </source>
</evidence>
<protein>
    <submittedName>
        <fullName evidence="7">Energy-coupling factor transporter transmembrane protein EcfT</fullName>
    </submittedName>
</protein>
<evidence type="ECO:0000313" key="7">
    <source>
        <dbReference type="EMBL" id="NUB43983.1"/>
    </source>
</evidence>
<comment type="caution">
    <text evidence="7">The sequence shown here is derived from an EMBL/GenBank/DDBJ whole genome shotgun (WGS) entry which is preliminary data.</text>
</comment>
<dbReference type="Proteomes" id="UP000484076">
    <property type="component" value="Unassembled WGS sequence"/>
</dbReference>
<accession>A0A8X8GTD7</accession>
<proteinExistence type="inferred from homology"/>
<name>A0A8X8GTD7_9RHOB</name>
<comment type="subcellular location">
    <subcellularLocation>
        <location evidence="1">Membrane</location>
        <topology evidence="1">Multi-pass membrane protein</topology>
    </subcellularLocation>
</comment>
<sequence length="198" mass="21365">MLTLTTPFETPLHRLPAGLKLAALAGTTLVLVPLGDLRLIGLAAGMVVALHLALGWRLTRHAAAMLRPLWPFLLVLALWHGITGAWAAGLGIGLKMLSAVALANLVTMTTRLDAMIAVLERVAAPLARIGLQPRLLALAIALVIRFTPVLLDRARQLIEAWRARNPRRPSWRIVLPVTLMALDEADHVAEALRARGGL</sequence>
<evidence type="ECO:0000256" key="2">
    <source>
        <dbReference type="ARBA" id="ARBA00008564"/>
    </source>
</evidence>
<evidence type="ECO:0000256" key="4">
    <source>
        <dbReference type="ARBA" id="ARBA00022989"/>
    </source>
</evidence>
<comment type="similarity">
    <text evidence="2">Belongs to the CbiQ family.</text>
</comment>
<keyword evidence="3 6" id="KW-0812">Transmembrane</keyword>
<dbReference type="EMBL" id="WHUT02000003">
    <property type="protein sequence ID" value="NUB43983.1"/>
    <property type="molecule type" value="Genomic_DNA"/>
</dbReference>
<dbReference type="GO" id="GO:0005886">
    <property type="term" value="C:plasma membrane"/>
    <property type="evidence" value="ECO:0007669"/>
    <property type="project" value="UniProtKB-ARBA"/>
</dbReference>
<evidence type="ECO:0000256" key="6">
    <source>
        <dbReference type="SAM" id="Phobius"/>
    </source>
</evidence>
<dbReference type="AlphaFoldDB" id="A0A8X8GTD7"/>
<keyword evidence="4 6" id="KW-1133">Transmembrane helix</keyword>
<feature type="transmembrane region" description="Helical" evidence="6">
    <location>
        <begin position="70"/>
        <end position="92"/>
    </location>
</feature>
<evidence type="ECO:0000256" key="5">
    <source>
        <dbReference type="ARBA" id="ARBA00023136"/>
    </source>
</evidence>
<reference evidence="7" key="1">
    <citation type="submission" date="2020-05" db="EMBL/GenBank/DDBJ databases">
        <title>Fertoebacter nigrum gen. nov., sp. nov., a new member of the family Rhodobacteraceae.</title>
        <authorList>
            <person name="Szuroczki S."/>
            <person name="Abbaszade G."/>
            <person name="Buni D."/>
            <person name="Schumann P."/>
            <person name="Toth E."/>
        </authorList>
    </citation>
    <scope>NUCLEOTIDE SEQUENCE</scope>
    <source>
        <strain evidence="7">RG-N-1a</strain>
    </source>
</reference>
<keyword evidence="5 6" id="KW-0472">Membrane</keyword>
<dbReference type="Pfam" id="PF02361">
    <property type="entry name" value="CbiQ"/>
    <property type="match status" value="1"/>
</dbReference>
<gene>
    <name evidence="7" type="ORF">GEU84_006295</name>
</gene>
<organism evidence="7 8">
    <name type="scientific">Fertoeibacter niger</name>
    <dbReference type="NCBI Taxonomy" id="2656921"/>
    <lineage>
        <taxon>Bacteria</taxon>
        <taxon>Pseudomonadati</taxon>
        <taxon>Pseudomonadota</taxon>
        <taxon>Alphaproteobacteria</taxon>
        <taxon>Rhodobacterales</taxon>
        <taxon>Paracoccaceae</taxon>
        <taxon>Fertoeibacter</taxon>
    </lineage>
</organism>
<feature type="transmembrane region" description="Helical" evidence="6">
    <location>
        <begin position="39"/>
        <end position="58"/>
    </location>
</feature>
<evidence type="ECO:0000256" key="1">
    <source>
        <dbReference type="ARBA" id="ARBA00004141"/>
    </source>
</evidence>
<evidence type="ECO:0000256" key="3">
    <source>
        <dbReference type="ARBA" id="ARBA00022692"/>
    </source>
</evidence>
<dbReference type="InterPro" id="IPR003339">
    <property type="entry name" value="ABC/ECF_trnsptr_transmembrane"/>
</dbReference>